<sequence length="507" mass="55440">MEVCKSVDHATSKHRKEHCLGDGDTTDIADVDNHVTLQGRGMEKFFGLLQAKPIKKAGGILLQGSLQLVSEYEQGGTTKTKSLDLLDLTFKCVVKFITGYRTRSNTDEILNEICEKEALVTEKRKPQVYELIERLKAKLVKVDKTKFGAYQVLRAHILPLTNVAFNKSGSHFITGSYDRTCKIWQTESGEEVHTLEGHRNVVYAIAFNLPFSDKIATGSFDKTARLWSAETGECHHVFQSHSAEVVCLQFNPVSTILATGGMDTLAKLWDIETGTELASLSGHTAEVIALQFSQGSSVSSEGDSGGYSDTVCGAGAGRLMLTGSFDHTVSLWDVRSGERTHHLIGHAAEVAAAAFSFDASLVTTASMDKTVRVWDTRTGRQLHVLTGHLDEVLDVTFDASGRRLVSASADSTSRVWDLRGSGPNRGYREIAHLTGHDGEVSKVCFNSRGTLVLTASADKTARLWDAETGQLKDILVGHTDEVFSCAFNYEGDTIITGSKDNTCRIWR</sequence>
<proteinExistence type="predicted"/>
<dbReference type="InterPro" id="IPR020472">
    <property type="entry name" value="WD40_PAC1"/>
</dbReference>
<feature type="repeat" description="WD" evidence="3">
    <location>
        <begin position="343"/>
        <end position="384"/>
    </location>
</feature>
<feature type="repeat" description="WD" evidence="3">
    <location>
        <begin position="433"/>
        <end position="474"/>
    </location>
</feature>
<gene>
    <name evidence="4" type="ORF">X801_01423</name>
</gene>
<name>A0A1S8X7J2_OPIVI</name>
<feature type="repeat" description="WD" evidence="3">
    <location>
        <begin position="317"/>
        <end position="342"/>
    </location>
</feature>
<dbReference type="Pfam" id="PF00400">
    <property type="entry name" value="WD40"/>
    <property type="match status" value="8"/>
</dbReference>
<evidence type="ECO:0000256" key="2">
    <source>
        <dbReference type="ARBA" id="ARBA00022737"/>
    </source>
</evidence>
<dbReference type="Gene3D" id="2.130.10.10">
    <property type="entry name" value="YVTN repeat-like/Quinoprotein amine dehydrogenase"/>
    <property type="match status" value="3"/>
</dbReference>
<reference evidence="4 5" key="1">
    <citation type="submission" date="2015-03" db="EMBL/GenBank/DDBJ databases">
        <title>Draft genome of the nematode, Opisthorchis viverrini.</title>
        <authorList>
            <person name="Mitreva M."/>
        </authorList>
    </citation>
    <scope>NUCLEOTIDE SEQUENCE [LARGE SCALE GENOMIC DNA]</scope>
    <source>
        <strain evidence="4">Khon Kaen</strain>
    </source>
</reference>
<dbReference type="Proteomes" id="UP000243686">
    <property type="component" value="Unassembled WGS sequence"/>
</dbReference>
<dbReference type="PROSITE" id="PS00678">
    <property type="entry name" value="WD_REPEATS_1"/>
    <property type="match status" value="5"/>
</dbReference>
<keyword evidence="5" id="KW-1185">Reference proteome</keyword>
<keyword evidence="1 3" id="KW-0853">WD repeat</keyword>
<dbReference type="InterPro" id="IPR011047">
    <property type="entry name" value="Quinoprotein_ADH-like_sf"/>
</dbReference>
<feature type="repeat" description="WD" evidence="3">
    <location>
        <begin position="475"/>
        <end position="507"/>
    </location>
</feature>
<dbReference type="AlphaFoldDB" id="A0A1S8X7J2"/>
<keyword evidence="2" id="KW-0677">Repeat</keyword>
<dbReference type="SUPFAM" id="SSF50978">
    <property type="entry name" value="WD40 repeat-like"/>
    <property type="match status" value="1"/>
</dbReference>
<dbReference type="InterPro" id="IPR019775">
    <property type="entry name" value="WD40_repeat_CS"/>
</dbReference>
<evidence type="ECO:0000256" key="1">
    <source>
        <dbReference type="ARBA" id="ARBA00022574"/>
    </source>
</evidence>
<dbReference type="InterPro" id="IPR015943">
    <property type="entry name" value="WD40/YVTN_repeat-like_dom_sf"/>
</dbReference>
<evidence type="ECO:0000256" key="3">
    <source>
        <dbReference type="PROSITE-ProRule" id="PRU00221"/>
    </source>
</evidence>
<accession>A0A1S8X7J2</accession>
<feature type="repeat" description="WD" evidence="3">
    <location>
        <begin position="385"/>
        <end position="419"/>
    </location>
</feature>
<dbReference type="SMART" id="SM00320">
    <property type="entry name" value="WD40"/>
    <property type="match status" value="8"/>
</dbReference>
<feature type="repeat" description="WD" evidence="3">
    <location>
        <begin position="195"/>
        <end position="237"/>
    </location>
</feature>
<evidence type="ECO:0000313" key="4">
    <source>
        <dbReference type="EMBL" id="OON22674.1"/>
    </source>
</evidence>
<dbReference type="EMBL" id="KV891711">
    <property type="protein sequence ID" value="OON22674.1"/>
    <property type="molecule type" value="Genomic_DNA"/>
</dbReference>
<dbReference type="PROSITE" id="PS50082">
    <property type="entry name" value="WD_REPEATS_2"/>
    <property type="match status" value="8"/>
</dbReference>
<dbReference type="InterPro" id="IPR053299">
    <property type="entry name" value="ASTRA_WD_repeat"/>
</dbReference>
<dbReference type="PROSITE" id="PS50294">
    <property type="entry name" value="WD_REPEATS_REGION"/>
    <property type="match status" value="7"/>
</dbReference>
<dbReference type="InterPro" id="IPR036322">
    <property type="entry name" value="WD40_repeat_dom_sf"/>
</dbReference>
<organism evidence="4 5">
    <name type="scientific">Opisthorchis viverrini</name>
    <name type="common">Southeast Asian liver fluke</name>
    <dbReference type="NCBI Taxonomy" id="6198"/>
    <lineage>
        <taxon>Eukaryota</taxon>
        <taxon>Metazoa</taxon>
        <taxon>Spiralia</taxon>
        <taxon>Lophotrochozoa</taxon>
        <taxon>Platyhelminthes</taxon>
        <taxon>Trematoda</taxon>
        <taxon>Digenea</taxon>
        <taxon>Opisthorchiida</taxon>
        <taxon>Opisthorchiata</taxon>
        <taxon>Opisthorchiidae</taxon>
        <taxon>Opisthorchis</taxon>
    </lineage>
</organism>
<feature type="repeat" description="WD" evidence="3">
    <location>
        <begin position="238"/>
        <end position="279"/>
    </location>
</feature>
<protein>
    <submittedName>
        <fullName evidence="4">WD domain, G-beta repeat protein</fullName>
    </submittedName>
</protein>
<dbReference type="SUPFAM" id="SSF50998">
    <property type="entry name" value="Quinoprotein alcohol dehydrogenase-like"/>
    <property type="match status" value="1"/>
</dbReference>
<dbReference type="PRINTS" id="PR00320">
    <property type="entry name" value="GPROTEINBRPT"/>
</dbReference>
<dbReference type="InterPro" id="IPR001680">
    <property type="entry name" value="WD40_rpt"/>
</dbReference>
<dbReference type="CDD" id="cd00200">
    <property type="entry name" value="WD40"/>
    <property type="match status" value="1"/>
</dbReference>
<feature type="repeat" description="WD" evidence="3">
    <location>
        <begin position="153"/>
        <end position="194"/>
    </location>
</feature>
<evidence type="ECO:0000313" key="5">
    <source>
        <dbReference type="Proteomes" id="UP000243686"/>
    </source>
</evidence>
<dbReference type="PANTHER" id="PTHR44156">
    <property type="entry name" value="SUPERNUMERARY LIMBS, ISOFORM B-RELATED"/>
    <property type="match status" value="1"/>
</dbReference>